<evidence type="ECO:0000313" key="1">
    <source>
        <dbReference type="EMBL" id="MBM7571356.1"/>
    </source>
</evidence>
<dbReference type="EMBL" id="JAFBDR010000008">
    <property type="protein sequence ID" value="MBM7571356.1"/>
    <property type="molecule type" value="Genomic_DNA"/>
</dbReference>
<proteinExistence type="predicted"/>
<name>A0ABS2MZM5_9BACI</name>
<dbReference type="RefSeq" id="WP_275580732.1">
    <property type="nucleotide sequence ID" value="NZ_JAFBDR010000008.1"/>
</dbReference>
<comment type="caution">
    <text evidence="1">The sequence shown here is derived from an EMBL/GenBank/DDBJ whole genome shotgun (WGS) entry which is preliminary data.</text>
</comment>
<protein>
    <submittedName>
        <fullName evidence="1">Uncharacterized protein</fullName>
    </submittedName>
</protein>
<organism evidence="1 2">
    <name type="scientific">Aquibacillus albus</name>
    <dbReference type="NCBI Taxonomy" id="1168171"/>
    <lineage>
        <taxon>Bacteria</taxon>
        <taxon>Bacillati</taxon>
        <taxon>Bacillota</taxon>
        <taxon>Bacilli</taxon>
        <taxon>Bacillales</taxon>
        <taxon>Bacillaceae</taxon>
        <taxon>Aquibacillus</taxon>
    </lineage>
</organism>
<evidence type="ECO:0000313" key="2">
    <source>
        <dbReference type="Proteomes" id="UP001296943"/>
    </source>
</evidence>
<accession>A0ABS2MZM5</accession>
<keyword evidence="2" id="KW-1185">Reference proteome</keyword>
<reference evidence="1 2" key="1">
    <citation type="submission" date="2021-01" db="EMBL/GenBank/DDBJ databases">
        <title>Genomic Encyclopedia of Type Strains, Phase IV (KMG-IV): sequencing the most valuable type-strain genomes for metagenomic binning, comparative biology and taxonomic classification.</title>
        <authorList>
            <person name="Goeker M."/>
        </authorList>
    </citation>
    <scope>NUCLEOTIDE SEQUENCE [LARGE SCALE GENOMIC DNA]</scope>
    <source>
        <strain evidence="1 2">DSM 23711</strain>
    </source>
</reference>
<dbReference type="Proteomes" id="UP001296943">
    <property type="component" value="Unassembled WGS sequence"/>
</dbReference>
<gene>
    <name evidence="1" type="ORF">JOC48_001852</name>
</gene>
<sequence>MGIDLNVDVKSEKEYIAESLKDAVEEMNAKKKENYLENQQEIC</sequence>